<keyword evidence="4" id="KW-1185">Reference proteome</keyword>
<evidence type="ECO:0000256" key="1">
    <source>
        <dbReference type="SAM" id="Coils"/>
    </source>
</evidence>
<gene>
    <name evidence="3" type="ORF">I4641_06600</name>
</gene>
<organism evidence="3 4">
    <name type="scientific">Waterburya agarophytonicola KI4</name>
    <dbReference type="NCBI Taxonomy" id="2874699"/>
    <lineage>
        <taxon>Bacteria</taxon>
        <taxon>Bacillati</taxon>
        <taxon>Cyanobacteriota</taxon>
        <taxon>Cyanophyceae</taxon>
        <taxon>Pleurocapsales</taxon>
        <taxon>Hyellaceae</taxon>
        <taxon>Waterburya</taxon>
        <taxon>Waterburya agarophytonicola</taxon>
    </lineage>
</organism>
<protein>
    <submittedName>
        <fullName evidence="3">Uncharacterized protein</fullName>
    </submittedName>
</protein>
<proteinExistence type="predicted"/>
<feature type="coiled-coil region" evidence="1">
    <location>
        <begin position="118"/>
        <end position="145"/>
    </location>
</feature>
<dbReference type="Proteomes" id="UP000729733">
    <property type="component" value="Unassembled WGS sequence"/>
</dbReference>
<evidence type="ECO:0000256" key="2">
    <source>
        <dbReference type="SAM" id="Phobius"/>
    </source>
</evidence>
<name>A0A964BPU4_9CYAN</name>
<dbReference type="RefSeq" id="WP_229639684.1">
    <property type="nucleotide sequence ID" value="NZ_JADWDC010000011.1"/>
</dbReference>
<evidence type="ECO:0000313" key="4">
    <source>
        <dbReference type="Proteomes" id="UP000729733"/>
    </source>
</evidence>
<keyword evidence="2" id="KW-1133">Transmembrane helix</keyword>
<keyword evidence="2" id="KW-0472">Membrane</keyword>
<dbReference type="EMBL" id="JADWDC010000011">
    <property type="protein sequence ID" value="MCC0176647.1"/>
    <property type="molecule type" value="Genomic_DNA"/>
</dbReference>
<feature type="transmembrane region" description="Helical" evidence="2">
    <location>
        <begin position="44"/>
        <end position="64"/>
    </location>
</feature>
<sequence length="171" mass="19913">MQLINKINSWDNHLLDRLGSSVYSRVDSWLIAHPLLHWLANHPLIGSISLTVGIILVIRLFLTIYRSIASTIDRMWLWILRSPFLLLKFLFGWEVKSKQDQAKTSITNYEITNNPQQLQEIVNRLESIQQQQQQILQDIALLKKRSHWGEAQEINLQLAPRELPSALEKKA</sequence>
<keyword evidence="1" id="KW-0175">Coiled coil</keyword>
<keyword evidence="2" id="KW-0812">Transmembrane</keyword>
<dbReference type="AlphaFoldDB" id="A0A964BPU4"/>
<reference evidence="3" key="1">
    <citation type="journal article" date="2021" name="Antonie Van Leeuwenhoek">
        <title>Draft genome and description of Waterburya agarophytonicola gen. nov. sp. nov. (Pleurocapsales, Cyanobacteria): a seaweed symbiont.</title>
        <authorList>
            <person name="Bonthond G."/>
            <person name="Shalygin S."/>
            <person name="Bayer T."/>
            <person name="Weinberger F."/>
        </authorList>
    </citation>
    <scope>NUCLEOTIDE SEQUENCE</scope>
    <source>
        <strain evidence="3">KI4</strain>
    </source>
</reference>
<comment type="caution">
    <text evidence="3">The sequence shown here is derived from an EMBL/GenBank/DDBJ whole genome shotgun (WGS) entry which is preliminary data.</text>
</comment>
<evidence type="ECO:0000313" key="3">
    <source>
        <dbReference type="EMBL" id="MCC0176647.1"/>
    </source>
</evidence>
<accession>A0A964BPU4</accession>